<dbReference type="Proteomes" id="UP000758155">
    <property type="component" value="Unassembled WGS sequence"/>
</dbReference>
<accession>A0A9P4WHP6</accession>
<name>A0A9P4WHP6_9PLEO</name>
<feature type="domain" description="Fungal-type protein kinase" evidence="1">
    <location>
        <begin position="1"/>
        <end position="114"/>
    </location>
</feature>
<evidence type="ECO:0000313" key="3">
    <source>
        <dbReference type="Proteomes" id="UP000758155"/>
    </source>
</evidence>
<proteinExistence type="predicted"/>
<keyword evidence="3" id="KW-1185">Reference proteome</keyword>
<reference evidence="2" key="1">
    <citation type="submission" date="2019-04" db="EMBL/GenBank/DDBJ databases">
        <title>Sequencing of skin fungus with MAO and IRED activity.</title>
        <authorList>
            <person name="Marsaioli A.J."/>
            <person name="Bonatto J.M.C."/>
            <person name="Reis Junior O."/>
        </authorList>
    </citation>
    <scope>NUCLEOTIDE SEQUENCE</scope>
    <source>
        <strain evidence="2">28M1</strain>
    </source>
</reference>
<evidence type="ECO:0000259" key="1">
    <source>
        <dbReference type="Pfam" id="PF17667"/>
    </source>
</evidence>
<evidence type="ECO:0000313" key="2">
    <source>
        <dbReference type="EMBL" id="KAF3032556.1"/>
    </source>
</evidence>
<dbReference type="AlphaFoldDB" id="A0A9P4WHP6"/>
<comment type="caution">
    <text evidence="2">The sequence shown here is derived from an EMBL/GenBank/DDBJ whole genome shotgun (WGS) entry which is preliminary data.</text>
</comment>
<dbReference type="InterPro" id="IPR040976">
    <property type="entry name" value="Pkinase_fungal"/>
</dbReference>
<dbReference type="PANTHER" id="PTHR38248:SF2">
    <property type="entry name" value="FUNK1 11"/>
    <property type="match status" value="1"/>
</dbReference>
<gene>
    <name evidence="2" type="ORF">E8E12_000640</name>
</gene>
<dbReference type="Pfam" id="PF17667">
    <property type="entry name" value="Pkinase_fungal"/>
    <property type="match status" value="1"/>
</dbReference>
<dbReference type="PANTHER" id="PTHR38248">
    <property type="entry name" value="FUNK1 6"/>
    <property type="match status" value="1"/>
</dbReference>
<dbReference type="OrthoDB" id="3694016at2759"/>
<organism evidence="2 3">
    <name type="scientific">Didymella heteroderae</name>
    <dbReference type="NCBI Taxonomy" id="1769908"/>
    <lineage>
        <taxon>Eukaryota</taxon>
        <taxon>Fungi</taxon>
        <taxon>Dikarya</taxon>
        <taxon>Ascomycota</taxon>
        <taxon>Pezizomycotina</taxon>
        <taxon>Dothideomycetes</taxon>
        <taxon>Pleosporomycetidae</taxon>
        <taxon>Pleosporales</taxon>
        <taxon>Pleosporineae</taxon>
        <taxon>Didymellaceae</taxon>
        <taxon>Didymella</taxon>
    </lineage>
</organism>
<dbReference type="EMBL" id="SWKV01000097">
    <property type="protein sequence ID" value="KAF3032556.1"/>
    <property type="molecule type" value="Genomic_DNA"/>
</dbReference>
<protein>
    <recommendedName>
        <fullName evidence="1">Fungal-type protein kinase domain-containing protein</fullName>
    </recommendedName>
</protein>
<sequence length="120" mass="13828">MNEAQLGFDPTIVTFGEKRYIEIERENGKERLVIDKMIKRVPCVAGRATNCWKVYQEEDPGMPLFVKDLWQYPEREEEGELLREATEKGVKNVARYFHHETIRVGGQDDDILADADAAAK</sequence>